<feature type="domain" description="SIS" evidence="5">
    <location>
        <begin position="129"/>
        <end position="264"/>
    </location>
</feature>
<dbReference type="PANTHER" id="PTHR30514:SF18">
    <property type="entry name" value="RPIR-FAMILY TRANSCRIPTIONAL REGULATOR"/>
    <property type="match status" value="1"/>
</dbReference>
<dbReference type="RefSeq" id="WP_092984082.1">
    <property type="nucleotide sequence ID" value="NZ_FNFY01000002.1"/>
</dbReference>
<evidence type="ECO:0000259" key="4">
    <source>
        <dbReference type="PROSITE" id="PS51071"/>
    </source>
</evidence>
<dbReference type="InterPro" id="IPR000281">
    <property type="entry name" value="HTH_RpiR"/>
</dbReference>
<dbReference type="SUPFAM" id="SSF46689">
    <property type="entry name" value="Homeodomain-like"/>
    <property type="match status" value="1"/>
</dbReference>
<feature type="domain" description="HTH rpiR-type" evidence="4">
    <location>
        <begin position="7"/>
        <end position="83"/>
    </location>
</feature>
<organism evidence="6 7">
    <name type="scientific">Lacicoccus qingdaonensis</name>
    <dbReference type="NCBI Taxonomy" id="576118"/>
    <lineage>
        <taxon>Bacteria</taxon>
        <taxon>Bacillati</taxon>
        <taxon>Bacillota</taxon>
        <taxon>Bacilli</taxon>
        <taxon>Bacillales</taxon>
        <taxon>Salinicoccaceae</taxon>
        <taxon>Lacicoccus</taxon>
    </lineage>
</organism>
<dbReference type="Gene3D" id="3.40.50.10490">
    <property type="entry name" value="Glucose-6-phosphate isomerase like protein, domain 1"/>
    <property type="match status" value="1"/>
</dbReference>
<keyword evidence="3" id="KW-0804">Transcription</keyword>
<evidence type="ECO:0000313" key="7">
    <source>
        <dbReference type="Proteomes" id="UP000199008"/>
    </source>
</evidence>
<protein>
    <submittedName>
        <fullName evidence="6">Transcriptional regulator, RpiR family</fullName>
    </submittedName>
</protein>
<proteinExistence type="predicted"/>
<evidence type="ECO:0000313" key="6">
    <source>
        <dbReference type="EMBL" id="SDK32898.1"/>
    </source>
</evidence>
<dbReference type="EMBL" id="FNFY01000002">
    <property type="protein sequence ID" value="SDK32898.1"/>
    <property type="molecule type" value="Genomic_DNA"/>
</dbReference>
<dbReference type="GO" id="GO:1901135">
    <property type="term" value="P:carbohydrate derivative metabolic process"/>
    <property type="evidence" value="ECO:0007669"/>
    <property type="project" value="InterPro"/>
</dbReference>
<gene>
    <name evidence="6" type="ORF">SAMN05216216_10262</name>
</gene>
<dbReference type="CDD" id="cd05013">
    <property type="entry name" value="SIS_RpiR"/>
    <property type="match status" value="1"/>
</dbReference>
<dbReference type="STRING" id="576118.SAMN05216216_10262"/>
<dbReference type="Pfam" id="PF01380">
    <property type="entry name" value="SIS"/>
    <property type="match status" value="1"/>
</dbReference>
<dbReference type="InterPro" id="IPR001347">
    <property type="entry name" value="SIS_dom"/>
</dbReference>
<dbReference type="GO" id="GO:0097367">
    <property type="term" value="F:carbohydrate derivative binding"/>
    <property type="evidence" value="ECO:0007669"/>
    <property type="project" value="InterPro"/>
</dbReference>
<dbReference type="GO" id="GO:0003677">
    <property type="term" value="F:DNA binding"/>
    <property type="evidence" value="ECO:0007669"/>
    <property type="project" value="UniProtKB-KW"/>
</dbReference>
<dbReference type="PANTHER" id="PTHR30514">
    <property type="entry name" value="GLUCOKINASE"/>
    <property type="match status" value="1"/>
</dbReference>
<dbReference type="InterPro" id="IPR035472">
    <property type="entry name" value="RpiR-like_SIS"/>
</dbReference>
<dbReference type="AlphaFoldDB" id="A0A1G9B0C4"/>
<evidence type="ECO:0000256" key="3">
    <source>
        <dbReference type="ARBA" id="ARBA00023163"/>
    </source>
</evidence>
<accession>A0A1G9B0C4</accession>
<evidence type="ECO:0000259" key="5">
    <source>
        <dbReference type="PROSITE" id="PS51464"/>
    </source>
</evidence>
<evidence type="ECO:0000256" key="2">
    <source>
        <dbReference type="ARBA" id="ARBA00023125"/>
    </source>
</evidence>
<dbReference type="InterPro" id="IPR009057">
    <property type="entry name" value="Homeodomain-like_sf"/>
</dbReference>
<reference evidence="7" key="1">
    <citation type="submission" date="2016-10" db="EMBL/GenBank/DDBJ databases">
        <authorList>
            <person name="Varghese N."/>
            <person name="Submissions S."/>
        </authorList>
    </citation>
    <scope>NUCLEOTIDE SEQUENCE [LARGE SCALE GENOMIC DNA]</scope>
    <source>
        <strain evidence="7">CGMCC 1.8895</strain>
    </source>
</reference>
<dbReference type="InterPro" id="IPR036388">
    <property type="entry name" value="WH-like_DNA-bd_sf"/>
</dbReference>
<keyword evidence="2" id="KW-0238">DNA-binding</keyword>
<dbReference type="PROSITE" id="PS51464">
    <property type="entry name" value="SIS"/>
    <property type="match status" value="1"/>
</dbReference>
<dbReference type="PROSITE" id="PS51071">
    <property type="entry name" value="HTH_RPIR"/>
    <property type="match status" value="1"/>
</dbReference>
<sequence>MDKNSKRHLKEHIIDIKDGLPKKQRELCDFILKHFSGLGLATIKELSDQAGVGISTVMRTIKALGYDNYNDFRKDIYEGALPDESKWTLKNSIGTLSDNQNSVVKVWEESVKLLESSLDETFIQAFDAAISRIIAAGNISIIGSRPYKSAATYMGQVMGEFQSNVRTLDNDAETLFDKILHMEKGELMIVFSFEPYTSLVVNAVNEARGRGVEIILITDYDSNPLIREADVVIKLSINQSHFTILPIIALIDAIVLEAGKHSTSETVEKLKLLEETLLKNNILYDR</sequence>
<dbReference type="SUPFAM" id="SSF53697">
    <property type="entry name" value="SIS domain"/>
    <property type="match status" value="1"/>
</dbReference>
<name>A0A1G9B0C4_9BACL</name>
<dbReference type="OrthoDB" id="2405129at2"/>
<keyword evidence="7" id="KW-1185">Reference proteome</keyword>
<dbReference type="Proteomes" id="UP000199008">
    <property type="component" value="Unassembled WGS sequence"/>
</dbReference>
<dbReference type="InterPro" id="IPR047640">
    <property type="entry name" value="RpiR-like"/>
</dbReference>
<keyword evidence="1" id="KW-0805">Transcription regulation</keyword>
<dbReference type="GO" id="GO:0003700">
    <property type="term" value="F:DNA-binding transcription factor activity"/>
    <property type="evidence" value="ECO:0007669"/>
    <property type="project" value="InterPro"/>
</dbReference>
<dbReference type="Gene3D" id="1.10.10.10">
    <property type="entry name" value="Winged helix-like DNA-binding domain superfamily/Winged helix DNA-binding domain"/>
    <property type="match status" value="1"/>
</dbReference>
<dbReference type="Pfam" id="PF01418">
    <property type="entry name" value="HTH_6"/>
    <property type="match status" value="1"/>
</dbReference>
<evidence type="ECO:0000256" key="1">
    <source>
        <dbReference type="ARBA" id="ARBA00023015"/>
    </source>
</evidence>
<dbReference type="InterPro" id="IPR046348">
    <property type="entry name" value="SIS_dom_sf"/>
</dbReference>